<dbReference type="Gene3D" id="3.40.47.10">
    <property type="match status" value="2"/>
</dbReference>
<evidence type="ECO:0000313" key="5">
    <source>
        <dbReference type="EMBL" id="NMM48076.1"/>
    </source>
</evidence>
<dbReference type="EMBL" id="JABBNU010000003">
    <property type="protein sequence ID" value="NMM48076.1"/>
    <property type="molecule type" value="Genomic_DNA"/>
</dbReference>
<evidence type="ECO:0000313" key="6">
    <source>
        <dbReference type="Proteomes" id="UP000559010"/>
    </source>
</evidence>
<feature type="domain" description="Beta-ketoacyl-[acyl-carrier-protein] synthase III N-terminal" evidence="4">
    <location>
        <begin position="106"/>
        <end position="174"/>
    </location>
</feature>
<evidence type="ECO:0000259" key="3">
    <source>
        <dbReference type="Pfam" id="PF08541"/>
    </source>
</evidence>
<dbReference type="GO" id="GO:0006633">
    <property type="term" value="P:fatty acid biosynthetic process"/>
    <property type="evidence" value="ECO:0007669"/>
    <property type="project" value="InterPro"/>
</dbReference>
<protein>
    <submittedName>
        <fullName evidence="5">Ketoacyl-ACP synthase III</fullName>
    </submittedName>
</protein>
<dbReference type="Pfam" id="PF08541">
    <property type="entry name" value="ACP_syn_III_C"/>
    <property type="match status" value="1"/>
</dbReference>
<dbReference type="PANTHER" id="PTHR34069:SF2">
    <property type="entry name" value="BETA-KETOACYL-[ACYL-CARRIER-PROTEIN] SYNTHASE III"/>
    <property type="match status" value="1"/>
</dbReference>
<evidence type="ECO:0000259" key="4">
    <source>
        <dbReference type="Pfam" id="PF08545"/>
    </source>
</evidence>
<proteinExistence type="predicted"/>
<dbReference type="AlphaFoldDB" id="A0A848IWN2"/>
<dbReference type="GO" id="GO:0004315">
    <property type="term" value="F:3-oxoacyl-[acyl-carrier-protein] synthase activity"/>
    <property type="evidence" value="ECO:0007669"/>
    <property type="project" value="InterPro"/>
</dbReference>
<dbReference type="SUPFAM" id="SSF53901">
    <property type="entry name" value="Thiolase-like"/>
    <property type="match status" value="1"/>
</dbReference>
<dbReference type="Proteomes" id="UP000559010">
    <property type="component" value="Unassembled WGS sequence"/>
</dbReference>
<evidence type="ECO:0000256" key="2">
    <source>
        <dbReference type="ARBA" id="ARBA00023315"/>
    </source>
</evidence>
<dbReference type="InterPro" id="IPR016039">
    <property type="entry name" value="Thiolase-like"/>
</dbReference>
<accession>A0A848IWN2</accession>
<name>A0A848IWN2_9BACT</name>
<dbReference type="InterPro" id="IPR013751">
    <property type="entry name" value="ACP_syn_III_N"/>
</dbReference>
<evidence type="ECO:0000256" key="1">
    <source>
        <dbReference type="ARBA" id="ARBA00022679"/>
    </source>
</evidence>
<keyword evidence="2" id="KW-0012">Acyltransferase</keyword>
<dbReference type="Pfam" id="PF08545">
    <property type="entry name" value="ACP_syn_III"/>
    <property type="match status" value="1"/>
</dbReference>
<keyword evidence="1" id="KW-0808">Transferase</keyword>
<organism evidence="5 6">
    <name type="scientific">Marinigracilibium pacificum</name>
    <dbReference type="NCBI Taxonomy" id="2729599"/>
    <lineage>
        <taxon>Bacteria</taxon>
        <taxon>Pseudomonadati</taxon>
        <taxon>Bacteroidota</taxon>
        <taxon>Cytophagia</taxon>
        <taxon>Cytophagales</taxon>
        <taxon>Flammeovirgaceae</taxon>
        <taxon>Marinigracilibium</taxon>
    </lineage>
</organism>
<keyword evidence="6" id="KW-1185">Reference proteome</keyword>
<dbReference type="PANTHER" id="PTHR34069">
    <property type="entry name" value="3-OXOACYL-[ACYL-CARRIER-PROTEIN] SYNTHASE 3"/>
    <property type="match status" value="1"/>
</dbReference>
<comment type="caution">
    <text evidence="5">The sequence shown here is derived from an EMBL/GenBank/DDBJ whole genome shotgun (WGS) entry which is preliminary data.</text>
</comment>
<sequence>MYIDQIAHYLPHSVVNNDFFLDKSGLSDEWITERTGMRERRKAEDDENTNTMGIDAVKHLQLKIDVDLSDVDLIVGGTYTPFDTIFTLGHAVQRYVGAENAMVLSLSSACSSFINVMEVIEGYFAMGKATKALAVVSDHNSRFADVTDKKAGHLWGDGASALYITKKKHSEESVKVLDIITRGGGTLGKANESVNLNLIDGLYMPNGRDVFIHACQYMTEITREILSKNDLTPEDLNYFIPHQANLRITKNVGDQLGLRTEQTVSNVEYLGNTGCAGCTIGLSERFDRLSKDDLIALSVFGGGYSYGSMLLKK</sequence>
<dbReference type="CDD" id="cd00830">
    <property type="entry name" value="KAS_III"/>
    <property type="match status" value="1"/>
</dbReference>
<dbReference type="GO" id="GO:0044550">
    <property type="term" value="P:secondary metabolite biosynthetic process"/>
    <property type="evidence" value="ECO:0007669"/>
    <property type="project" value="TreeGrafter"/>
</dbReference>
<dbReference type="RefSeq" id="WP_169679295.1">
    <property type="nucleotide sequence ID" value="NZ_JABBNU010000003.1"/>
</dbReference>
<dbReference type="InterPro" id="IPR013747">
    <property type="entry name" value="ACP_syn_III_C"/>
</dbReference>
<reference evidence="5 6" key="1">
    <citation type="submission" date="2020-04" db="EMBL/GenBank/DDBJ databases">
        <title>Flammeovirgaceae bacterium KN852 isolated from deep sea.</title>
        <authorList>
            <person name="Zhang D.-C."/>
        </authorList>
    </citation>
    <scope>NUCLEOTIDE SEQUENCE [LARGE SCALE GENOMIC DNA]</scope>
    <source>
        <strain evidence="5 6">KN852</strain>
    </source>
</reference>
<gene>
    <name evidence="5" type="ORF">HH304_06670</name>
</gene>
<feature type="domain" description="Beta-ketoacyl-[acyl-carrier-protein] synthase III C-terminal" evidence="3">
    <location>
        <begin position="226"/>
        <end position="312"/>
    </location>
</feature>